<dbReference type="Proteomes" id="UP000815677">
    <property type="component" value="Unassembled WGS sequence"/>
</dbReference>
<proteinExistence type="predicted"/>
<dbReference type="EMBL" id="DF845271">
    <property type="protein sequence ID" value="GAT49093.1"/>
    <property type="molecule type" value="Genomic_DNA"/>
</dbReference>
<evidence type="ECO:0000313" key="2">
    <source>
        <dbReference type="Proteomes" id="UP000815677"/>
    </source>
</evidence>
<gene>
    <name evidence="1" type="ORF">MCHLO_06451</name>
</gene>
<evidence type="ECO:0000313" key="1">
    <source>
        <dbReference type="EMBL" id="GAT49093.1"/>
    </source>
</evidence>
<organism evidence="1 2">
    <name type="scientific">Mycena chlorophos</name>
    <name type="common">Agaric fungus</name>
    <name type="synonym">Agaricus chlorophos</name>
    <dbReference type="NCBI Taxonomy" id="658473"/>
    <lineage>
        <taxon>Eukaryota</taxon>
        <taxon>Fungi</taxon>
        <taxon>Dikarya</taxon>
        <taxon>Basidiomycota</taxon>
        <taxon>Agaricomycotina</taxon>
        <taxon>Agaricomycetes</taxon>
        <taxon>Agaricomycetidae</taxon>
        <taxon>Agaricales</taxon>
        <taxon>Marasmiineae</taxon>
        <taxon>Mycenaceae</taxon>
        <taxon>Mycena</taxon>
    </lineage>
</organism>
<dbReference type="PROSITE" id="PS51257">
    <property type="entry name" value="PROKAR_LIPOPROTEIN"/>
    <property type="match status" value="1"/>
</dbReference>
<accession>A0ABQ0LD81</accession>
<keyword evidence="2" id="KW-1185">Reference proteome</keyword>
<reference evidence="1" key="1">
    <citation type="submission" date="2014-09" db="EMBL/GenBank/DDBJ databases">
        <title>Genome sequence of the luminous mushroom Mycena chlorophos for searching fungal bioluminescence genes.</title>
        <authorList>
            <person name="Tanaka Y."/>
            <person name="Kasuga D."/>
            <person name="Oba Y."/>
            <person name="Hase S."/>
            <person name="Sato K."/>
            <person name="Oba Y."/>
            <person name="Sakakibara Y."/>
        </authorList>
    </citation>
    <scope>NUCLEOTIDE SEQUENCE</scope>
</reference>
<sequence length="68" mass="7911">MEERTGRRRESEAQDSPVHRWLNQTLWSMQSCAATVNSSKTLHAGLRRQCRSRAISRPPRVLFRSQTT</sequence>
<name>A0ABQ0LD81_MYCCL</name>
<protein>
    <submittedName>
        <fullName evidence="1">Uncharacterized protein</fullName>
    </submittedName>
</protein>